<dbReference type="InterPro" id="IPR039448">
    <property type="entry name" value="Beta_helix"/>
</dbReference>
<protein>
    <submittedName>
        <fullName evidence="8">Parallel beta-helix domain-containing protein</fullName>
    </submittedName>
</protein>
<dbReference type="PANTHER" id="PTHR22990:SF15">
    <property type="entry name" value="F-BOX ONLY PROTEIN 10"/>
    <property type="match status" value="1"/>
</dbReference>
<organism evidence="8 9">
    <name type="scientific">Urechidicola vernalis</name>
    <dbReference type="NCBI Taxonomy" id="3075600"/>
    <lineage>
        <taxon>Bacteria</taxon>
        <taxon>Pseudomonadati</taxon>
        <taxon>Bacteroidota</taxon>
        <taxon>Flavobacteriia</taxon>
        <taxon>Flavobacteriales</taxon>
        <taxon>Flavobacteriaceae</taxon>
        <taxon>Urechidicola</taxon>
    </lineage>
</organism>
<accession>A0ABU2Y699</accession>
<dbReference type="EMBL" id="JAVRHV010000003">
    <property type="protein sequence ID" value="MDT0553217.1"/>
    <property type="molecule type" value="Genomic_DNA"/>
</dbReference>
<keyword evidence="3" id="KW-0677">Repeat</keyword>
<keyword evidence="6" id="KW-0812">Transmembrane</keyword>
<gene>
    <name evidence="8" type="ORF">RM519_08175</name>
</gene>
<evidence type="ECO:0000256" key="6">
    <source>
        <dbReference type="SAM" id="Phobius"/>
    </source>
</evidence>
<dbReference type="InterPro" id="IPR022442">
    <property type="entry name" value="SO_2930-like_dom"/>
</dbReference>
<evidence type="ECO:0000256" key="4">
    <source>
        <dbReference type="ARBA" id="ARBA00023004"/>
    </source>
</evidence>
<dbReference type="Proteomes" id="UP001252186">
    <property type="component" value="Unassembled WGS sequence"/>
</dbReference>
<evidence type="ECO:0000259" key="7">
    <source>
        <dbReference type="PROSITE" id="PS51007"/>
    </source>
</evidence>
<dbReference type="InterPro" id="IPR051550">
    <property type="entry name" value="SCF-Subunits/Alg-Epimerases"/>
</dbReference>
<evidence type="ECO:0000256" key="1">
    <source>
        <dbReference type="ARBA" id="ARBA00022617"/>
    </source>
</evidence>
<keyword evidence="4 5" id="KW-0408">Iron</keyword>
<name>A0ABU2Y699_9FLAO</name>
<dbReference type="InterPro" id="IPR036909">
    <property type="entry name" value="Cyt_c-like_dom_sf"/>
</dbReference>
<dbReference type="InterPro" id="IPR012334">
    <property type="entry name" value="Pectin_lyas_fold"/>
</dbReference>
<keyword evidence="1 5" id="KW-0349">Heme</keyword>
<evidence type="ECO:0000256" key="5">
    <source>
        <dbReference type="PROSITE-ProRule" id="PRU00433"/>
    </source>
</evidence>
<keyword evidence="9" id="KW-1185">Reference proteome</keyword>
<evidence type="ECO:0000313" key="8">
    <source>
        <dbReference type="EMBL" id="MDT0553217.1"/>
    </source>
</evidence>
<keyword evidence="2 5" id="KW-0479">Metal-binding</keyword>
<dbReference type="SUPFAM" id="SSF51126">
    <property type="entry name" value="Pectin lyase-like"/>
    <property type="match status" value="1"/>
</dbReference>
<evidence type="ECO:0000313" key="9">
    <source>
        <dbReference type="Proteomes" id="UP001252186"/>
    </source>
</evidence>
<comment type="caution">
    <text evidence="8">The sequence shown here is derived from an EMBL/GenBank/DDBJ whole genome shotgun (WGS) entry which is preliminary data.</text>
</comment>
<dbReference type="InterPro" id="IPR006626">
    <property type="entry name" value="PbH1"/>
</dbReference>
<evidence type="ECO:0000256" key="3">
    <source>
        <dbReference type="ARBA" id="ARBA00022737"/>
    </source>
</evidence>
<keyword evidence="6" id="KW-0472">Membrane</keyword>
<dbReference type="SUPFAM" id="SSF46626">
    <property type="entry name" value="Cytochrome c"/>
    <property type="match status" value="1"/>
</dbReference>
<sequence>MGTSKKPSIGKRIFFALLFIGAGIFAGYKLFSPTAETQLVKNALYRNAGAGEAVLNQAKEFTGEIFEVKDGDLIMDAVKKANAGDLIRVYPGTYSETVYVDKNDITFQGIIEDGEWPTLDGKTELNDAFLYSGNGIHIEGFKITKYKGNGIMGQAGNNFVIRNNWVIDTGVYGIFPQYGKNGLIEYNTLTGIEDAAIYVGMCDNIDVLHNEVFGNVAGIEFENSRHCIAENNNVYDNAGGILAFITPGLPIKTTYDIIIRNNFVNANNHENFATPGSTVAGIPPGTGILVMAADDVIIEDNMITGNDNVGILITDFESGGIKASRDPESEPNPDNVTVLNNYMFRNGKNPIGEVKLLMKAQFKDRGPDVLAIGGGTGSTIANRDRYVTFGIGKFGNPKIETSYGVKSFLLDKPAEHRDITKEQLGEFTYYGVCSGCHAVNQRLIGVPVEVIQMIYKDRPEAMVEYMSAPKNLREDYPEMPPQNHLSPEAKLAVAEYILTIGK</sequence>
<evidence type="ECO:0000256" key="2">
    <source>
        <dbReference type="ARBA" id="ARBA00022723"/>
    </source>
</evidence>
<dbReference type="PROSITE" id="PS51007">
    <property type="entry name" value="CYTC"/>
    <property type="match status" value="1"/>
</dbReference>
<dbReference type="SMART" id="SM00710">
    <property type="entry name" value="PbH1"/>
    <property type="match status" value="7"/>
</dbReference>
<reference evidence="8 9" key="1">
    <citation type="submission" date="2023-09" db="EMBL/GenBank/DDBJ databases">
        <authorList>
            <person name="Rey-Velasco X."/>
        </authorList>
    </citation>
    <scope>NUCLEOTIDE SEQUENCE [LARGE SCALE GENOMIC DNA]</scope>
    <source>
        <strain evidence="8 9">P050</strain>
    </source>
</reference>
<dbReference type="PANTHER" id="PTHR22990">
    <property type="entry name" value="F-BOX ONLY PROTEIN"/>
    <property type="match status" value="1"/>
</dbReference>
<dbReference type="InterPro" id="IPR009056">
    <property type="entry name" value="Cyt_c-like_dom"/>
</dbReference>
<dbReference type="Gene3D" id="1.10.760.10">
    <property type="entry name" value="Cytochrome c-like domain"/>
    <property type="match status" value="1"/>
</dbReference>
<dbReference type="Gene3D" id="2.160.20.10">
    <property type="entry name" value="Single-stranded right-handed beta-helix, Pectin lyase-like"/>
    <property type="match status" value="1"/>
</dbReference>
<dbReference type="Pfam" id="PF13229">
    <property type="entry name" value="Beta_helix"/>
    <property type="match status" value="1"/>
</dbReference>
<proteinExistence type="predicted"/>
<dbReference type="NCBIfam" id="TIGR03805">
    <property type="entry name" value="beta_helix_1"/>
    <property type="match status" value="1"/>
</dbReference>
<dbReference type="InterPro" id="IPR011050">
    <property type="entry name" value="Pectin_lyase_fold/virulence"/>
</dbReference>
<dbReference type="RefSeq" id="WP_311593207.1">
    <property type="nucleotide sequence ID" value="NZ_JAVRHV010000003.1"/>
</dbReference>
<keyword evidence="6" id="KW-1133">Transmembrane helix</keyword>
<feature type="domain" description="Cytochrome c" evidence="7">
    <location>
        <begin position="420"/>
        <end position="501"/>
    </location>
</feature>
<feature type="transmembrane region" description="Helical" evidence="6">
    <location>
        <begin position="12"/>
        <end position="31"/>
    </location>
</feature>